<feature type="domain" description="Peptidase M64 N-terminal" evidence="2">
    <location>
        <begin position="20"/>
        <end position="140"/>
    </location>
</feature>
<evidence type="ECO:0000256" key="1">
    <source>
        <dbReference type="SAM" id="SignalP"/>
    </source>
</evidence>
<organism evidence="3 4">
    <name type="scientific">Microbacter margulisiae</name>
    <dbReference type="NCBI Taxonomy" id="1350067"/>
    <lineage>
        <taxon>Bacteria</taxon>
        <taxon>Pseudomonadati</taxon>
        <taxon>Bacteroidota</taxon>
        <taxon>Bacteroidia</taxon>
        <taxon>Bacteroidales</taxon>
        <taxon>Porphyromonadaceae</taxon>
        <taxon>Microbacter</taxon>
    </lineage>
</organism>
<dbReference type="EMBL" id="JACHYB010000001">
    <property type="protein sequence ID" value="MBB3187601.1"/>
    <property type="molecule type" value="Genomic_DNA"/>
</dbReference>
<dbReference type="InterPro" id="IPR019026">
    <property type="entry name" value="Peptidase_M64_IgA"/>
</dbReference>
<dbReference type="AlphaFoldDB" id="A0A7W5DRB4"/>
<dbReference type="RefSeq" id="WP_183413349.1">
    <property type="nucleotide sequence ID" value="NZ_JACHYB010000001.1"/>
</dbReference>
<dbReference type="Pfam" id="PF16217">
    <property type="entry name" value="M64_N"/>
    <property type="match status" value="1"/>
</dbReference>
<dbReference type="InterPro" id="IPR024079">
    <property type="entry name" value="MetalloPept_cat_dom_sf"/>
</dbReference>
<sequence length="423" mass="48755">MKHIFFFFVLLLSTLTVQAQFSKYFENKTLRMDYYHSGNDTSECYTFDELIQEPYWGGSHVNLVDTMNYGDYYVKVFNVSNDSLLYSRGYSTLFREWQTTSEAKKISRTFSETVVMPYPKEDVRIELYSRDWNGIFHKKFTYVVDTGNYFIKHDRRLVYPSFDVQVKGDPAHKVDVVILPEGYTKAQMGEFINDCRKFVKDFFTVAPYTTNEDKFNFRAILAPSQQSGSDIPAQGVWVNTILNTSYYTFDSERYLMTMDDKSVRDLAANAPYDQIYILVNSPKYGGGAIYNDYSVAVNSNKKSAKILIHEFGHGFAGLADEYYNDTTTYGAFYNLSIEPWEPNITTLKHFNRKWEHLVKPGTPIPTPATKAYINTVGAFQGAGYEPRGMYRASQDCLMKTFNGDTFCPACQEAIQKMIDFCTK</sequence>
<name>A0A7W5DRB4_9PORP</name>
<dbReference type="Gene3D" id="2.60.40.3250">
    <property type="entry name" value="Peptidase M64, N-terminal domain"/>
    <property type="match status" value="1"/>
</dbReference>
<feature type="signal peptide" evidence="1">
    <location>
        <begin position="1"/>
        <end position="19"/>
    </location>
</feature>
<protein>
    <recommendedName>
        <fullName evidence="2">Peptidase M64 N-terminal domain-containing protein</fullName>
    </recommendedName>
</protein>
<evidence type="ECO:0000313" key="3">
    <source>
        <dbReference type="EMBL" id="MBB3187601.1"/>
    </source>
</evidence>
<accession>A0A7W5DRB4</accession>
<reference evidence="3 4" key="1">
    <citation type="submission" date="2020-08" db="EMBL/GenBank/DDBJ databases">
        <title>Genomic Encyclopedia of Type Strains, Phase IV (KMG-IV): sequencing the most valuable type-strain genomes for metagenomic binning, comparative biology and taxonomic classification.</title>
        <authorList>
            <person name="Goeker M."/>
        </authorList>
    </citation>
    <scope>NUCLEOTIDE SEQUENCE [LARGE SCALE GENOMIC DNA]</scope>
    <source>
        <strain evidence="3 4">DSM 27471</strain>
    </source>
</reference>
<dbReference type="GO" id="GO:0008237">
    <property type="term" value="F:metallopeptidase activity"/>
    <property type="evidence" value="ECO:0007669"/>
    <property type="project" value="InterPro"/>
</dbReference>
<comment type="caution">
    <text evidence="3">The sequence shown here is derived from an EMBL/GenBank/DDBJ whole genome shotgun (WGS) entry which is preliminary data.</text>
</comment>
<feature type="chain" id="PRO_5030696496" description="Peptidase M64 N-terminal domain-containing protein" evidence="1">
    <location>
        <begin position="20"/>
        <end position="423"/>
    </location>
</feature>
<gene>
    <name evidence="3" type="ORF">FHX64_001764</name>
</gene>
<proteinExistence type="predicted"/>
<dbReference type="Gene3D" id="3.40.390.10">
    <property type="entry name" value="Collagenase (Catalytic Domain)"/>
    <property type="match status" value="1"/>
</dbReference>
<dbReference type="InterPro" id="IPR032625">
    <property type="entry name" value="M64_N"/>
</dbReference>
<evidence type="ECO:0000259" key="2">
    <source>
        <dbReference type="Pfam" id="PF16217"/>
    </source>
</evidence>
<keyword evidence="1" id="KW-0732">Signal</keyword>
<dbReference type="Proteomes" id="UP000544222">
    <property type="component" value="Unassembled WGS sequence"/>
</dbReference>
<dbReference type="Pfam" id="PF09471">
    <property type="entry name" value="Peptidase_M64"/>
    <property type="match status" value="2"/>
</dbReference>
<evidence type="ECO:0000313" key="4">
    <source>
        <dbReference type="Proteomes" id="UP000544222"/>
    </source>
</evidence>
<keyword evidence="4" id="KW-1185">Reference proteome</keyword>
<dbReference type="InterPro" id="IPR038171">
    <property type="entry name" value="M64_N_sf"/>
</dbReference>